<dbReference type="PANTHER" id="PTHR12771:SF18">
    <property type="entry name" value="ELMO DOMAIN-CONTAINING PROTEIN 1"/>
    <property type="match status" value="1"/>
</dbReference>
<dbReference type="InterPro" id="IPR050868">
    <property type="entry name" value="ELMO_domain-containing"/>
</dbReference>
<dbReference type="EMBL" id="QUSF01000006">
    <property type="protein sequence ID" value="RLW08346.1"/>
    <property type="molecule type" value="Genomic_DNA"/>
</dbReference>
<dbReference type="GO" id="GO:0005096">
    <property type="term" value="F:GTPase activator activity"/>
    <property type="evidence" value="ECO:0007669"/>
    <property type="project" value="TreeGrafter"/>
</dbReference>
<dbReference type="Pfam" id="PF04727">
    <property type="entry name" value="ELMO_CED12"/>
    <property type="match status" value="1"/>
</dbReference>
<evidence type="ECO:0000259" key="1">
    <source>
        <dbReference type="PROSITE" id="PS51335"/>
    </source>
</evidence>
<dbReference type="Proteomes" id="UP000276834">
    <property type="component" value="Unassembled WGS sequence"/>
</dbReference>
<gene>
    <name evidence="2" type="ORF">DV515_00003329</name>
</gene>
<dbReference type="InterPro" id="IPR006816">
    <property type="entry name" value="ELMO_dom"/>
</dbReference>
<reference evidence="2 3" key="1">
    <citation type="journal article" date="2018" name="Proc. R. Soc. B">
        <title>A non-coding region near Follistatin controls head colour polymorphism in the Gouldian finch.</title>
        <authorList>
            <person name="Toomey M.B."/>
            <person name="Marques C.I."/>
            <person name="Andrade P."/>
            <person name="Araujo P.M."/>
            <person name="Sabatino S."/>
            <person name="Gazda M.A."/>
            <person name="Afonso S."/>
            <person name="Lopes R.J."/>
            <person name="Corbo J.C."/>
            <person name="Carneiro M."/>
        </authorList>
    </citation>
    <scope>NUCLEOTIDE SEQUENCE [LARGE SCALE GENOMIC DNA]</scope>
    <source>
        <strain evidence="2">Red01</strain>
        <tissue evidence="2">Muscle</tissue>
    </source>
</reference>
<dbReference type="PANTHER" id="PTHR12771">
    <property type="entry name" value="ENGULFMENT AND CELL MOTILITY"/>
    <property type="match status" value="1"/>
</dbReference>
<protein>
    <recommendedName>
        <fullName evidence="1">ELMO domain-containing protein</fullName>
    </recommendedName>
</protein>
<dbReference type="PROSITE" id="PS51335">
    <property type="entry name" value="ELMO"/>
    <property type="match status" value="1"/>
</dbReference>
<proteinExistence type="predicted"/>
<name>A0A3L8STU6_CHLGU</name>
<dbReference type="OrthoDB" id="67155at2759"/>
<dbReference type="AlphaFoldDB" id="A0A3L8STU6"/>
<evidence type="ECO:0000313" key="3">
    <source>
        <dbReference type="Proteomes" id="UP000276834"/>
    </source>
</evidence>
<sequence length="299" mass="34680">MFVQVCLYFYCKCLWRCLKFVVRKLTEASLKGSKSKRLQTSVNVHPDAIEKTIDDIMELKRINLDINPQLGVSLQACLLQIVGYRNLIAEVEKLRREPYDSENPQHEEMLLKLWKCLKPNSPLKARISKQWCEIGFQGDDPKTDFRGMGLLGLYNLVQLSKAEWEKKKFDKAIGVIRVPGNVMKEGELSTKVAAFPYSYSFAIVGINITDLAYNLLVSGALKTHFYNVAPEAPTLTHFQQTFCYLMHEFHKFWIDEDPLDIMEFNRVREKFYKRILRQLQNPEMALCPHFAASESLINM</sequence>
<keyword evidence="3" id="KW-1185">Reference proteome</keyword>
<accession>A0A3L8STU6</accession>
<organism evidence="2 3">
    <name type="scientific">Chloebia gouldiae</name>
    <name type="common">Gouldian finch</name>
    <name type="synonym">Erythrura gouldiae</name>
    <dbReference type="NCBI Taxonomy" id="44316"/>
    <lineage>
        <taxon>Eukaryota</taxon>
        <taxon>Metazoa</taxon>
        <taxon>Chordata</taxon>
        <taxon>Craniata</taxon>
        <taxon>Vertebrata</taxon>
        <taxon>Euteleostomi</taxon>
        <taxon>Archelosauria</taxon>
        <taxon>Archosauria</taxon>
        <taxon>Dinosauria</taxon>
        <taxon>Saurischia</taxon>
        <taxon>Theropoda</taxon>
        <taxon>Coelurosauria</taxon>
        <taxon>Aves</taxon>
        <taxon>Neognathae</taxon>
        <taxon>Neoaves</taxon>
        <taxon>Telluraves</taxon>
        <taxon>Australaves</taxon>
        <taxon>Passeriformes</taxon>
        <taxon>Passeroidea</taxon>
        <taxon>Passeridae</taxon>
        <taxon>Chloebia</taxon>
    </lineage>
</organism>
<evidence type="ECO:0000313" key="2">
    <source>
        <dbReference type="EMBL" id="RLW08346.1"/>
    </source>
</evidence>
<feature type="domain" description="ELMO" evidence="1">
    <location>
        <begin position="105"/>
        <end position="279"/>
    </location>
</feature>
<comment type="caution">
    <text evidence="2">The sequence shown here is derived from an EMBL/GenBank/DDBJ whole genome shotgun (WGS) entry which is preliminary data.</text>
</comment>